<comment type="caution">
    <text evidence="1">The sequence shown here is derived from an EMBL/GenBank/DDBJ whole genome shotgun (WGS) entry which is preliminary data.</text>
</comment>
<dbReference type="EMBL" id="JANFXK010000005">
    <property type="protein sequence ID" value="MCQ4636267.1"/>
    <property type="molecule type" value="Genomic_DNA"/>
</dbReference>
<proteinExistence type="predicted"/>
<name>A0ABT1RM67_9FIRM</name>
<sequence>MHIALRAESGRVTETVEYITKVKADYPVYNKGGQVYYEASLGFSEKGMLRRATKKISAHRYADNEASFIRTVDLARLKEQTDEK</sequence>
<keyword evidence="2" id="KW-1185">Reference proteome</keyword>
<reference evidence="1 2" key="1">
    <citation type="submission" date="2022-06" db="EMBL/GenBank/DDBJ databases">
        <title>Isolation of gut microbiota from human fecal samples.</title>
        <authorList>
            <person name="Pamer E.G."/>
            <person name="Barat B."/>
            <person name="Waligurski E."/>
            <person name="Medina S."/>
            <person name="Paddock L."/>
            <person name="Mostad J."/>
        </authorList>
    </citation>
    <scope>NUCLEOTIDE SEQUENCE [LARGE SCALE GENOMIC DNA]</scope>
    <source>
        <strain evidence="1 2">SL.3.17</strain>
    </source>
</reference>
<accession>A0ABT1RM67</accession>
<evidence type="ECO:0000313" key="1">
    <source>
        <dbReference type="EMBL" id="MCQ4636267.1"/>
    </source>
</evidence>
<dbReference type="Proteomes" id="UP001524502">
    <property type="component" value="Unassembled WGS sequence"/>
</dbReference>
<protein>
    <submittedName>
        <fullName evidence="1">Uncharacterized protein</fullName>
    </submittedName>
</protein>
<organism evidence="1 2">
    <name type="scientific">Anaerovorax odorimutans</name>
    <dbReference type="NCBI Taxonomy" id="109327"/>
    <lineage>
        <taxon>Bacteria</taxon>
        <taxon>Bacillati</taxon>
        <taxon>Bacillota</taxon>
        <taxon>Clostridia</taxon>
        <taxon>Peptostreptococcales</taxon>
        <taxon>Anaerovoracaceae</taxon>
        <taxon>Anaerovorax</taxon>
    </lineage>
</organism>
<dbReference type="RefSeq" id="WP_256131450.1">
    <property type="nucleotide sequence ID" value="NZ_JANFXK010000005.1"/>
</dbReference>
<gene>
    <name evidence="1" type="ORF">NE619_05960</name>
</gene>
<evidence type="ECO:0000313" key="2">
    <source>
        <dbReference type="Proteomes" id="UP001524502"/>
    </source>
</evidence>